<dbReference type="Pfam" id="PF01041">
    <property type="entry name" value="DegT_DnrJ_EryC1"/>
    <property type="match status" value="1"/>
</dbReference>
<evidence type="ECO:0000256" key="6">
    <source>
        <dbReference type="SAM" id="MobiDB-lite"/>
    </source>
</evidence>
<comment type="similarity">
    <text evidence="2 5">Belongs to the DegT/DnrJ/EryC1 family.</text>
</comment>
<feature type="modified residue" description="N6-(pyridoxal phosphate)lysine" evidence="4">
    <location>
        <position position="185"/>
    </location>
</feature>
<evidence type="ECO:0000256" key="3">
    <source>
        <dbReference type="PIRSR" id="PIRSR000390-1"/>
    </source>
</evidence>
<name>A0A2V3TUD2_9HYPH</name>
<evidence type="ECO:0000256" key="2">
    <source>
        <dbReference type="ARBA" id="ARBA00037999"/>
    </source>
</evidence>
<proteinExistence type="inferred from homology"/>
<dbReference type="AlphaFoldDB" id="A0A2V3TUD2"/>
<dbReference type="GO" id="GO:0008483">
    <property type="term" value="F:transaminase activity"/>
    <property type="evidence" value="ECO:0007669"/>
    <property type="project" value="TreeGrafter"/>
</dbReference>
<evidence type="ECO:0000256" key="1">
    <source>
        <dbReference type="ARBA" id="ARBA00022898"/>
    </source>
</evidence>
<feature type="region of interest" description="Disordered" evidence="6">
    <location>
        <begin position="367"/>
        <end position="400"/>
    </location>
</feature>
<dbReference type="RefSeq" id="WP_110377897.1">
    <property type="nucleotide sequence ID" value="NZ_JAHBRY010000001.1"/>
</dbReference>
<dbReference type="GO" id="GO:0030170">
    <property type="term" value="F:pyridoxal phosphate binding"/>
    <property type="evidence" value="ECO:0007669"/>
    <property type="project" value="UniProtKB-ARBA"/>
</dbReference>
<accession>A0A2V3TUD2</accession>
<feature type="compositionally biased region" description="Basic and acidic residues" evidence="6">
    <location>
        <begin position="370"/>
        <end position="384"/>
    </location>
</feature>
<dbReference type="GO" id="GO:0000271">
    <property type="term" value="P:polysaccharide biosynthetic process"/>
    <property type="evidence" value="ECO:0007669"/>
    <property type="project" value="TreeGrafter"/>
</dbReference>
<dbReference type="InterPro" id="IPR015422">
    <property type="entry name" value="PyrdxlP-dep_Trfase_small"/>
</dbReference>
<keyword evidence="8" id="KW-1185">Reference proteome</keyword>
<dbReference type="Gene3D" id="3.40.640.10">
    <property type="entry name" value="Type I PLP-dependent aspartate aminotransferase-like (Major domain)"/>
    <property type="match status" value="1"/>
</dbReference>
<comment type="caution">
    <text evidence="7">The sequence shown here is derived from an EMBL/GenBank/DDBJ whole genome shotgun (WGS) entry which is preliminary data.</text>
</comment>
<keyword evidence="1 4" id="KW-0663">Pyridoxal phosphate</keyword>
<dbReference type="CDD" id="cd00616">
    <property type="entry name" value="AHBA_syn"/>
    <property type="match status" value="1"/>
</dbReference>
<dbReference type="InterPro" id="IPR000653">
    <property type="entry name" value="DegT/StrS_aminotransferase"/>
</dbReference>
<protein>
    <submittedName>
        <fullName evidence="7">dTDP-4-amino-4,6-dideoxygalactose transaminase</fullName>
    </submittedName>
</protein>
<feature type="active site" description="Proton acceptor" evidence="3">
    <location>
        <position position="185"/>
    </location>
</feature>
<dbReference type="SUPFAM" id="SSF53383">
    <property type="entry name" value="PLP-dependent transferases"/>
    <property type="match status" value="1"/>
</dbReference>
<evidence type="ECO:0000256" key="5">
    <source>
        <dbReference type="RuleBase" id="RU004508"/>
    </source>
</evidence>
<evidence type="ECO:0000256" key="4">
    <source>
        <dbReference type="PIRSR" id="PIRSR000390-2"/>
    </source>
</evidence>
<dbReference type="Proteomes" id="UP000248021">
    <property type="component" value="Unassembled WGS sequence"/>
</dbReference>
<reference evidence="7 8" key="1">
    <citation type="submission" date="2018-05" db="EMBL/GenBank/DDBJ databases">
        <title>Genomic Encyclopedia of Type Strains, Phase IV (KMG-IV): sequencing the most valuable type-strain genomes for metagenomic binning, comparative biology and taxonomic classification.</title>
        <authorList>
            <person name="Goeker M."/>
        </authorList>
    </citation>
    <scope>NUCLEOTIDE SEQUENCE [LARGE SCALE GENOMIC DNA]</scope>
    <source>
        <strain evidence="7 8">DSM 6462</strain>
    </source>
</reference>
<dbReference type="InterPro" id="IPR015421">
    <property type="entry name" value="PyrdxlP-dep_Trfase_major"/>
</dbReference>
<organism evidence="7 8">
    <name type="scientific">Chelatococcus asaccharovorans</name>
    <dbReference type="NCBI Taxonomy" id="28210"/>
    <lineage>
        <taxon>Bacteria</taxon>
        <taxon>Pseudomonadati</taxon>
        <taxon>Pseudomonadota</taxon>
        <taxon>Alphaproteobacteria</taxon>
        <taxon>Hyphomicrobiales</taxon>
        <taxon>Chelatococcaceae</taxon>
        <taxon>Chelatococcus</taxon>
    </lineage>
</organism>
<gene>
    <name evidence="7" type="ORF">C7450_115113</name>
</gene>
<evidence type="ECO:0000313" key="8">
    <source>
        <dbReference type="Proteomes" id="UP000248021"/>
    </source>
</evidence>
<dbReference type="OrthoDB" id="9768668at2"/>
<sequence length="414" mass="44025">MIPLLDLKAQYATIAAELENAALAVLRSGGYVLGSPVADFERNFAAYCGVAEAVGVSSGTAALHLALEAAGVGAGHEVITTPLTFVATVAAIAYCGARPVLVDVDAESLTLDPARIEAAITPRTRAIMPIHLHGRLADMEAIGAIARRHGLLVIEDAAQAHGAERDGRRAGAFGDIGCFSFYPGKNLGACGEGGAIVTKRADLAEAVRCLRDWGQAGKYNHIRKGYNFRLDAIQAALLDVKLRHLSHWTEERRRIADAYHRGLASSDVGLPAQAGRDHVHHVFAIRAPARDALAAALRPDGVATGIHYPRPVHLQPAYADLGYREGDFPVAEAAARETLSLPIYPELTPDQVDHVIAAVRRACAASRSPARADRSRSSQWREDAGPADSLAFRSPHIPDGAPIIDEVCDARRSA</sequence>
<dbReference type="FunFam" id="3.40.640.10:FF:000089">
    <property type="entry name" value="Aminotransferase, DegT/DnrJ/EryC1/StrS family"/>
    <property type="match status" value="1"/>
</dbReference>
<evidence type="ECO:0000313" key="7">
    <source>
        <dbReference type="EMBL" id="PXW52914.1"/>
    </source>
</evidence>
<dbReference type="PANTHER" id="PTHR30244:SF36">
    <property type="entry name" value="3-OXO-GLUCOSE-6-PHOSPHATE:GLUTAMATE AMINOTRANSFERASE"/>
    <property type="match status" value="1"/>
</dbReference>
<dbReference type="InterPro" id="IPR015424">
    <property type="entry name" value="PyrdxlP-dep_Trfase"/>
</dbReference>
<dbReference type="EMBL" id="QJJK01000015">
    <property type="protein sequence ID" value="PXW52914.1"/>
    <property type="molecule type" value="Genomic_DNA"/>
</dbReference>
<dbReference type="Gene3D" id="3.90.1150.10">
    <property type="entry name" value="Aspartate Aminotransferase, domain 1"/>
    <property type="match status" value="1"/>
</dbReference>
<dbReference type="PIRSF" id="PIRSF000390">
    <property type="entry name" value="PLP_StrS"/>
    <property type="match status" value="1"/>
</dbReference>
<dbReference type="PANTHER" id="PTHR30244">
    <property type="entry name" value="TRANSAMINASE"/>
    <property type="match status" value="1"/>
</dbReference>